<comment type="similarity">
    <text evidence="2">Belongs to the Nudix hydrolase family.</text>
</comment>
<evidence type="ECO:0000313" key="4">
    <source>
        <dbReference type="EMBL" id="UQK59011.1"/>
    </source>
</evidence>
<sequence>MRVLSSGGVIINNNLILLLKKYNGDYVLPKGRIERGESIQEAALREVKEESGITGEIKKYLGKIEYSFINKVRNIRIDKTVHFFLMSTKDTHTKPQSMEGFKTAKFYERDEAIKLMKYSQEREIIRKAIEEYDREKNEEK</sequence>
<dbReference type="PANTHER" id="PTHR21340">
    <property type="entry name" value="DIADENOSINE 5,5-P1,P4-TETRAPHOSPHATE PYROPHOSPHOHYDROLASE MUTT"/>
    <property type="match status" value="1"/>
</dbReference>
<name>A0A9E7DJH2_9FIRM</name>
<evidence type="ECO:0000256" key="1">
    <source>
        <dbReference type="ARBA" id="ARBA00022801"/>
    </source>
</evidence>
<dbReference type="InterPro" id="IPR000086">
    <property type="entry name" value="NUDIX_hydrolase_dom"/>
</dbReference>
<dbReference type="InterPro" id="IPR020084">
    <property type="entry name" value="NUDIX_hydrolase_CS"/>
</dbReference>
<dbReference type="SUPFAM" id="SSF55811">
    <property type="entry name" value="Nudix"/>
    <property type="match status" value="1"/>
</dbReference>
<dbReference type="CDD" id="cd03673">
    <property type="entry name" value="NUDIX_Ap6A_hydrolase"/>
    <property type="match status" value="1"/>
</dbReference>
<keyword evidence="5" id="KW-1185">Reference proteome</keyword>
<dbReference type="EMBL" id="CP096649">
    <property type="protein sequence ID" value="UQK59011.1"/>
    <property type="molecule type" value="Genomic_DNA"/>
</dbReference>
<dbReference type="GO" id="GO:0004081">
    <property type="term" value="F:bis(5'-nucleosyl)-tetraphosphatase (asymmetrical) activity"/>
    <property type="evidence" value="ECO:0007669"/>
    <property type="project" value="TreeGrafter"/>
</dbReference>
<dbReference type="InterPro" id="IPR015797">
    <property type="entry name" value="NUDIX_hydrolase-like_dom_sf"/>
</dbReference>
<keyword evidence="1 2" id="KW-0378">Hydrolase</keyword>
<dbReference type="InterPro" id="IPR020476">
    <property type="entry name" value="Nudix_hydrolase"/>
</dbReference>
<evidence type="ECO:0000313" key="5">
    <source>
        <dbReference type="Proteomes" id="UP000831151"/>
    </source>
</evidence>
<dbReference type="PROSITE" id="PS00893">
    <property type="entry name" value="NUDIX_BOX"/>
    <property type="match status" value="1"/>
</dbReference>
<gene>
    <name evidence="4" type="ORF">M1R53_07150</name>
</gene>
<dbReference type="InterPro" id="IPR051325">
    <property type="entry name" value="Nudix_hydrolase_domain"/>
</dbReference>
<feature type="domain" description="Nudix hydrolase" evidence="3">
    <location>
        <begin position="1"/>
        <end position="129"/>
    </location>
</feature>
<organism evidence="4 5">
    <name type="scientific">Fenollaria massiliensis</name>
    <dbReference type="NCBI Taxonomy" id="938288"/>
    <lineage>
        <taxon>Bacteria</taxon>
        <taxon>Bacillati</taxon>
        <taxon>Bacillota</taxon>
        <taxon>Clostridia</taxon>
        <taxon>Eubacteriales</taxon>
        <taxon>Fenollaria</taxon>
    </lineage>
</organism>
<dbReference type="PRINTS" id="PR00502">
    <property type="entry name" value="NUDIXFAMILY"/>
</dbReference>
<reference evidence="4" key="1">
    <citation type="submission" date="2022-04" db="EMBL/GenBank/DDBJ databases">
        <title>Complete genome sequences of Ezakiella coagulans and Fenollaria massiliensis.</title>
        <authorList>
            <person name="France M.T."/>
            <person name="Clifford J."/>
            <person name="Narina S."/>
            <person name="Rutt L."/>
            <person name="Ravel J."/>
        </authorList>
    </citation>
    <scope>NUCLEOTIDE SEQUENCE</scope>
    <source>
        <strain evidence="4">C0061C2</strain>
    </source>
</reference>
<evidence type="ECO:0000259" key="3">
    <source>
        <dbReference type="PROSITE" id="PS51462"/>
    </source>
</evidence>
<dbReference type="RefSeq" id="WP_019214436.1">
    <property type="nucleotide sequence ID" value="NZ_CP096649.1"/>
</dbReference>
<dbReference type="Proteomes" id="UP000831151">
    <property type="component" value="Chromosome"/>
</dbReference>
<dbReference type="PROSITE" id="PS51462">
    <property type="entry name" value="NUDIX"/>
    <property type="match status" value="1"/>
</dbReference>
<dbReference type="GO" id="GO:0006754">
    <property type="term" value="P:ATP biosynthetic process"/>
    <property type="evidence" value="ECO:0007669"/>
    <property type="project" value="TreeGrafter"/>
</dbReference>
<evidence type="ECO:0000256" key="2">
    <source>
        <dbReference type="RuleBase" id="RU003476"/>
    </source>
</evidence>
<dbReference type="KEGG" id="fms:M1R53_07150"/>
<dbReference type="Pfam" id="PF00293">
    <property type="entry name" value="NUDIX"/>
    <property type="match status" value="1"/>
</dbReference>
<dbReference type="Gene3D" id="3.90.79.10">
    <property type="entry name" value="Nucleoside Triphosphate Pyrophosphohydrolase"/>
    <property type="match status" value="1"/>
</dbReference>
<protein>
    <submittedName>
        <fullName evidence="4">NUDIX domain-containing protein</fullName>
    </submittedName>
</protein>
<dbReference type="AlphaFoldDB" id="A0A9E7DJH2"/>
<dbReference type="PANTHER" id="PTHR21340:SF0">
    <property type="entry name" value="BIS(5'-NUCLEOSYL)-TETRAPHOSPHATASE [ASYMMETRICAL]"/>
    <property type="match status" value="1"/>
</dbReference>
<accession>A0A9E7DJH2</accession>
<dbReference type="GO" id="GO:0006167">
    <property type="term" value="P:AMP biosynthetic process"/>
    <property type="evidence" value="ECO:0007669"/>
    <property type="project" value="TreeGrafter"/>
</dbReference>
<proteinExistence type="inferred from homology"/>